<dbReference type="Gramene" id="MELO3C030806.2.1">
    <property type="protein sequence ID" value="MELO3C030806.2.1"/>
    <property type="gene ID" value="MELO3C030806.2"/>
</dbReference>
<evidence type="ECO:0000256" key="1">
    <source>
        <dbReference type="ARBA" id="ARBA00022884"/>
    </source>
</evidence>
<dbReference type="EnsemblPlants" id="MELO3C030806.2.1">
    <property type="protein sequence ID" value="MELO3C030806.2.1"/>
    <property type="gene ID" value="MELO3C030806.2"/>
</dbReference>
<dbReference type="InterPro" id="IPR000504">
    <property type="entry name" value="RRM_dom"/>
</dbReference>
<dbReference type="PANTHER" id="PTHR48024:SF56">
    <property type="entry name" value="HETEROGENEOUS NUCLEAR RIBONUCLEOPROTEIN A0"/>
    <property type="match status" value="1"/>
</dbReference>
<dbReference type="Pfam" id="PF00076">
    <property type="entry name" value="RRM_1"/>
    <property type="match status" value="1"/>
</dbReference>
<keyword evidence="3" id="KW-1133">Transmembrane helix</keyword>
<reference evidence="5" key="1">
    <citation type="submission" date="2023-03" db="UniProtKB">
        <authorList>
            <consortium name="EnsemblPlants"/>
        </authorList>
    </citation>
    <scope>IDENTIFICATION</scope>
</reference>
<proteinExistence type="predicted"/>
<dbReference type="SMART" id="SM00360">
    <property type="entry name" value="RRM"/>
    <property type="match status" value="1"/>
</dbReference>
<keyword evidence="3" id="KW-0472">Membrane</keyword>
<name>A0A9I9E9S6_CUCME</name>
<dbReference type="GO" id="GO:0005739">
    <property type="term" value="C:mitochondrion"/>
    <property type="evidence" value="ECO:0007669"/>
    <property type="project" value="TreeGrafter"/>
</dbReference>
<dbReference type="InterPro" id="IPR035979">
    <property type="entry name" value="RBD_domain_sf"/>
</dbReference>
<organism evidence="5">
    <name type="scientific">Cucumis melo</name>
    <name type="common">Muskmelon</name>
    <dbReference type="NCBI Taxonomy" id="3656"/>
    <lineage>
        <taxon>Eukaryota</taxon>
        <taxon>Viridiplantae</taxon>
        <taxon>Streptophyta</taxon>
        <taxon>Embryophyta</taxon>
        <taxon>Tracheophyta</taxon>
        <taxon>Spermatophyta</taxon>
        <taxon>Magnoliopsida</taxon>
        <taxon>eudicotyledons</taxon>
        <taxon>Gunneridae</taxon>
        <taxon>Pentapetalae</taxon>
        <taxon>rosids</taxon>
        <taxon>fabids</taxon>
        <taxon>Cucurbitales</taxon>
        <taxon>Cucurbitaceae</taxon>
        <taxon>Benincaseae</taxon>
        <taxon>Cucumis</taxon>
    </lineage>
</organism>
<sequence>PLLFHFAASCTIFLFSNFFILLRDWIFTVDNDSSIYVDGLPYDAMKDSFHRIFNLYNAIVVVKIINDRSTKGKCYGFVTFTNPQSTIDAIKDMDGRVC</sequence>
<feature type="transmembrane region" description="Helical" evidence="3">
    <location>
        <begin position="6"/>
        <end position="26"/>
    </location>
</feature>
<evidence type="ECO:0000259" key="4">
    <source>
        <dbReference type="PROSITE" id="PS50102"/>
    </source>
</evidence>
<dbReference type="PROSITE" id="PS50102">
    <property type="entry name" value="RRM"/>
    <property type="match status" value="1"/>
</dbReference>
<evidence type="ECO:0000256" key="3">
    <source>
        <dbReference type="SAM" id="Phobius"/>
    </source>
</evidence>
<keyword evidence="3" id="KW-0812">Transmembrane</keyword>
<dbReference type="PANTHER" id="PTHR48024">
    <property type="entry name" value="GEO13361P1-RELATED"/>
    <property type="match status" value="1"/>
</dbReference>
<dbReference type="GO" id="GO:0005634">
    <property type="term" value="C:nucleus"/>
    <property type="evidence" value="ECO:0007669"/>
    <property type="project" value="TreeGrafter"/>
</dbReference>
<dbReference type="AlphaFoldDB" id="A0A9I9E9S6"/>
<accession>A0A9I9E9S6</accession>
<protein>
    <recommendedName>
        <fullName evidence="4">RRM domain-containing protein</fullName>
    </recommendedName>
</protein>
<feature type="domain" description="RRM" evidence="4">
    <location>
        <begin position="33"/>
        <end position="98"/>
    </location>
</feature>
<dbReference type="InterPro" id="IPR050886">
    <property type="entry name" value="RNA-binding_reg"/>
</dbReference>
<evidence type="ECO:0000313" key="5">
    <source>
        <dbReference type="EnsemblPlants" id="MELO3C030806.2.1"/>
    </source>
</evidence>
<evidence type="ECO:0000256" key="2">
    <source>
        <dbReference type="PROSITE-ProRule" id="PRU00176"/>
    </source>
</evidence>
<dbReference type="CDD" id="cd00590">
    <property type="entry name" value="RRM_SF"/>
    <property type="match status" value="1"/>
</dbReference>
<dbReference type="Gene3D" id="3.30.70.330">
    <property type="match status" value="1"/>
</dbReference>
<dbReference type="InterPro" id="IPR012677">
    <property type="entry name" value="Nucleotide-bd_a/b_plait_sf"/>
</dbReference>
<keyword evidence="1 2" id="KW-0694">RNA-binding</keyword>
<dbReference type="SUPFAM" id="SSF54928">
    <property type="entry name" value="RNA-binding domain, RBD"/>
    <property type="match status" value="1"/>
</dbReference>
<dbReference type="GO" id="GO:0003723">
    <property type="term" value="F:RNA binding"/>
    <property type="evidence" value="ECO:0007669"/>
    <property type="project" value="UniProtKB-UniRule"/>
</dbReference>